<gene>
    <name evidence="4" type="ORF">TPSB3V08_LOCUS11266</name>
</gene>
<feature type="compositionally biased region" description="Basic residues" evidence="2">
    <location>
        <begin position="403"/>
        <end position="421"/>
    </location>
</feature>
<dbReference type="EMBL" id="OD011811">
    <property type="protein sequence ID" value="CAD7416741.1"/>
    <property type="molecule type" value="Genomic_DNA"/>
</dbReference>
<feature type="region of interest" description="Disordered" evidence="2">
    <location>
        <begin position="403"/>
        <end position="477"/>
    </location>
</feature>
<feature type="domain" description="Coiled-coil" evidence="3">
    <location>
        <begin position="12"/>
        <end position="97"/>
    </location>
</feature>
<accession>A0A7R9DNC6</accession>
<feature type="region of interest" description="Disordered" evidence="2">
    <location>
        <begin position="548"/>
        <end position="583"/>
    </location>
</feature>
<dbReference type="InterPro" id="IPR029311">
    <property type="entry name" value="CCDC50_N"/>
</dbReference>
<dbReference type="AlphaFoldDB" id="A0A7R9DNC6"/>
<evidence type="ECO:0000259" key="3">
    <source>
        <dbReference type="Pfam" id="PF15295"/>
    </source>
</evidence>
<name>A0A7R9DNC6_TIMPO</name>
<dbReference type="InterPro" id="IPR039303">
    <property type="entry name" value="CCDC50"/>
</dbReference>
<evidence type="ECO:0000313" key="4">
    <source>
        <dbReference type="EMBL" id="CAD7416741.1"/>
    </source>
</evidence>
<organism evidence="4">
    <name type="scientific">Timema poppense</name>
    <name type="common">Walking stick</name>
    <dbReference type="NCBI Taxonomy" id="170557"/>
    <lineage>
        <taxon>Eukaryota</taxon>
        <taxon>Metazoa</taxon>
        <taxon>Ecdysozoa</taxon>
        <taxon>Arthropoda</taxon>
        <taxon>Hexapoda</taxon>
        <taxon>Insecta</taxon>
        <taxon>Pterygota</taxon>
        <taxon>Neoptera</taxon>
        <taxon>Polyneoptera</taxon>
        <taxon>Phasmatodea</taxon>
        <taxon>Timematodea</taxon>
        <taxon>Timematoidea</taxon>
        <taxon>Timematidae</taxon>
        <taxon>Timema</taxon>
    </lineage>
</organism>
<feature type="region of interest" description="Disordered" evidence="2">
    <location>
        <begin position="260"/>
        <end position="279"/>
    </location>
</feature>
<dbReference type="Pfam" id="PF15295">
    <property type="entry name" value="CCDC50_N"/>
    <property type="match status" value="1"/>
</dbReference>
<feature type="compositionally biased region" description="Basic and acidic residues" evidence="2">
    <location>
        <begin position="74"/>
        <end position="93"/>
    </location>
</feature>
<keyword evidence="1" id="KW-0175">Coiled coil</keyword>
<feature type="region of interest" description="Disordered" evidence="2">
    <location>
        <begin position="74"/>
        <end position="104"/>
    </location>
</feature>
<sequence length="583" mass="65530">MYLMNASCVSPVQHHYTGNKSRNAQVREDFPRAQDEQRREEETAAAMRVMYHQMVLKQEEIDASVAHNLAQRLKQEEEERRRTLEEQDEEVAKKLQPSTEPPLPQVEDQLKEVYTGLTLYPLSHIQQKHGTVNVRETREVEAMGMKFARSMFTVAILKAEWRHGPRLVVLGVMAVPVNVFTEHERLRIAHRKRECREAEARSPLGDLPDVALSRYQRDINSVGLPLPEEYLQDNLSQQFRICTITDAAVQTNSGYTSPEDGYAMDSSSSPVSPALSGGITEDEARRLQEEKDEVCKDIRTRFTRRAGTRPVALKDECLRPASDTIVLVTVILVTRVTLVDCGHIVTPWCLEAKNYLIMATNRLQEEEQGAQQQLSMLDQDRLMAIEAQDKELARLLQERERAKAKRARERAKQKALLKKQQHSGGPGVSDDEGLAMSPGSSGPHSDWGDQPIPPHSTAVRPTDLDLAGPRKPRQRFPDPEAIEVLSCSPEAGPSHGHTLPNIAMAIDPTYPRRARTGGSELYASSSPVMSPSVQAHYKLLCAAYEEDEDSPVPPYMPIQGQRRTMSLEKKGRKSKSKDGCKQQ</sequence>
<feature type="compositionally biased region" description="Low complexity" evidence="2">
    <location>
        <begin position="266"/>
        <end position="276"/>
    </location>
</feature>
<dbReference type="PANTHER" id="PTHR22115">
    <property type="entry name" value="C3ORF6 PROTEIN-RELATED"/>
    <property type="match status" value="1"/>
</dbReference>
<dbReference type="PANTHER" id="PTHR22115:SF4">
    <property type="entry name" value="COILED-COIL DOMAIN-CONTAINING PROTEIN"/>
    <property type="match status" value="1"/>
</dbReference>
<evidence type="ECO:0000256" key="1">
    <source>
        <dbReference type="ARBA" id="ARBA00023054"/>
    </source>
</evidence>
<reference evidence="4" key="1">
    <citation type="submission" date="2020-11" db="EMBL/GenBank/DDBJ databases">
        <authorList>
            <person name="Tran Van P."/>
        </authorList>
    </citation>
    <scope>NUCLEOTIDE SEQUENCE</scope>
</reference>
<proteinExistence type="predicted"/>
<feature type="region of interest" description="Disordered" evidence="2">
    <location>
        <begin position="13"/>
        <end position="42"/>
    </location>
</feature>
<evidence type="ECO:0000256" key="2">
    <source>
        <dbReference type="SAM" id="MobiDB-lite"/>
    </source>
</evidence>
<feature type="compositionally biased region" description="Basic and acidic residues" evidence="2">
    <location>
        <begin position="25"/>
        <end position="42"/>
    </location>
</feature>
<protein>
    <recommendedName>
        <fullName evidence="3">Coiled-coil domain-containing protein</fullName>
    </recommendedName>
</protein>